<evidence type="ECO:0000259" key="9">
    <source>
        <dbReference type="Pfam" id="PF13098"/>
    </source>
</evidence>
<comment type="subcellular location">
    <subcellularLocation>
        <location evidence="1 7">Periplasm</location>
    </subcellularLocation>
</comment>
<dbReference type="InterPro" id="IPR036249">
    <property type="entry name" value="Thioredoxin-like_sf"/>
</dbReference>
<keyword evidence="6 7" id="KW-0676">Redox-active center</keyword>
<dbReference type="AlphaFoldDB" id="A0A2N6CV84"/>
<evidence type="ECO:0000256" key="3">
    <source>
        <dbReference type="ARBA" id="ARBA00022729"/>
    </source>
</evidence>
<evidence type="ECO:0000256" key="2">
    <source>
        <dbReference type="ARBA" id="ARBA00009813"/>
    </source>
</evidence>
<feature type="signal peptide" evidence="7">
    <location>
        <begin position="1"/>
        <end position="27"/>
    </location>
</feature>
<dbReference type="InterPro" id="IPR033954">
    <property type="entry name" value="DiS-bond_Isoase_DsbC/G"/>
</dbReference>
<dbReference type="STRING" id="1111735.GCA_000428045_00700"/>
<feature type="chain" id="PRO_5014488675" description="Thiol:disulfide interchange protein" evidence="7">
    <location>
        <begin position="28"/>
        <end position="253"/>
    </location>
</feature>
<dbReference type="SUPFAM" id="SSF52833">
    <property type="entry name" value="Thioredoxin-like"/>
    <property type="match status" value="1"/>
</dbReference>
<dbReference type="Gene3D" id="3.40.30.10">
    <property type="entry name" value="Glutaredoxin"/>
    <property type="match status" value="1"/>
</dbReference>
<reference evidence="10 11" key="1">
    <citation type="submission" date="2017-11" db="EMBL/GenBank/DDBJ databases">
        <title>Genome-resolved metagenomics identifies genetic mobility, metabolic interactions, and unexpected diversity in perchlorate-reducing communities.</title>
        <authorList>
            <person name="Barnum T.P."/>
            <person name="Figueroa I.A."/>
            <person name="Carlstrom C.I."/>
            <person name="Lucas L.N."/>
            <person name="Engelbrektson A.L."/>
            <person name="Coates J.D."/>
        </authorList>
    </citation>
    <scope>NUCLEOTIDE SEQUENCE [LARGE SCALE GENOMIC DNA]</scope>
    <source>
        <strain evidence="10">BM301</strain>
    </source>
</reference>
<sequence length="253" mass="28096">MVNNCVEFCRGPALLLLLFLLIGPAVAQSDDRQIAQVRQSLALLLPDILPDSIRRTPIPNIFEVVVGARLVYVTGDGRFLIEGEIIDLEQQKDLTNPRLNEITVAAVDAVGEQNMLIFEPPEQTKYTVTVFTDIDSAYSRKLHQEIDQYTNRGIRMRYLFYPRAGLGSDSFAKAVAVWCAPDRQQAIDRAMAGEPAESGSCPNPVHNHWQLGGRMGVSGAPVMVLENGDMLPGYVSAERLYEILGKMKRLQQP</sequence>
<dbReference type="InterPro" id="IPR012336">
    <property type="entry name" value="Thioredoxin-like_fold"/>
</dbReference>
<keyword evidence="3 7" id="KW-0732">Signal</keyword>
<keyword evidence="4 7" id="KW-0574">Periplasm</keyword>
<evidence type="ECO:0000313" key="10">
    <source>
        <dbReference type="EMBL" id="PLX61112.1"/>
    </source>
</evidence>
<dbReference type="Pfam" id="PF10411">
    <property type="entry name" value="DsbC_N"/>
    <property type="match status" value="1"/>
</dbReference>
<feature type="domain" description="Disulphide bond isomerase DsbC/G N-terminal" evidence="8">
    <location>
        <begin position="31"/>
        <end position="96"/>
    </location>
</feature>
<dbReference type="GO" id="GO:0042597">
    <property type="term" value="C:periplasmic space"/>
    <property type="evidence" value="ECO:0007669"/>
    <property type="project" value="UniProtKB-SubCell"/>
</dbReference>
<keyword evidence="5" id="KW-1015">Disulfide bond</keyword>
<accession>A0A2N6CV84</accession>
<protein>
    <recommendedName>
        <fullName evidence="7">Thiol:disulfide interchange protein</fullName>
    </recommendedName>
</protein>
<gene>
    <name evidence="10" type="ORF">C0630_11970</name>
</gene>
<organism evidence="10 11">
    <name type="scientific">Sedimenticola selenatireducens</name>
    <dbReference type="NCBI Taxonomy" id="191960"/>
    <lineage>
        <taxon>Bacteria</taxon>
        <taxon>Pseudomonadati</taxon>
        <taxon>Pseudomonadota</taxon>
        <taxon>Gammaproteobacteria</taxon>
        <taxon>Chromatiales</taxon>
        <taxon>Sedimenticolaceae</taxon>
        <taxon>Sedimenticola</taxon>
    </lineage>
</organism>
<dbReference type="CDD" id="cd03020">
    <property type="entry name" value="DsbA_DsbC_DsbG"/>
    <property type="match status" value="1"/>
</dbReference>
<evidence type="ECO:0000259" key="8">
    <source>
        <dbReference type="Pfam" id="PF10411"/>
    </source>
</evidence>
<dbReference type="PANTHER" id="PTHR35272:SF3">
    <property type="entry name" value="THIOL:DISULFIDE INTERCHANGE PROTEIN DSBC"/>
    <property type="match status" value="1"/>
</dbReference>
<comment type="caution">
    <text evidence="10">The sequence shown here is derived from an EMBL/GenBank/DDBJ whole genome shotgun (WGS) entry which is preliminary data.</text>
</comment>
<dbReference type="InterPro" id="IPR009094">
    <property type="entry name" value="DiS-bond_isomerase_DsbC/G_N_sf"/>
</dbReference>
<dbReference type="Proteomes" id="UP000235015">
    <property type="component" value="Unassembled WGS sequence"/>
</dbReference>
<dbReference type="InterPro" id="IPR051470">
    <property type="entry name" value="Thiol:disulfide_interchange"/>
</dbReference>
<comment type="function">
    <text evidence="7">Required for disulfide bond formation in some periplasmic proteins. Acts by transferring its disulfide bond to other proteins and is reduced in the process.</text>
</comment>
<name>A0A2N6CV84_9GAMM</name>
<comment type="similarity">
    <text evidence="2 7">Belongs to the thioredoxin family. DsbC subfamily.</text>
</comment>
<evidence type="ECO:0000256" key="7">
    <source>
        <dbReference type="RuleBase" id="RU364038"/>
    </source>
</evidence>
<proteinExistence type="inferred from homology"/>
<dbReference type="EMBL" id="PKUN01000021">
    <property type="protein sequence ID" value="PLX61112.1"/>
    <property type="molecule type" value="Genomic_DNA"/>
</dbReference>
<evidence type="ECO:0000256" key="6">
    <source>
        <dbReference type="ARBA" id="ARBA00023284"/>
    </source>
</evidence>
<dbReference type="Pfam" id="PF13098">
    <property type="entry name" value="Thioredoxin_2"/>
    <property type="match status" value="1"/>
</dbReference>
<feature type="domain" description="Thioredoxin-like fold" evidence="9">
    <location>
        <begin position="123"/>
        <end position="244"/>
    </location>
</feature>
<dbReference type="PANTHER" id="PTHR35272">
    <property type="entry name" value="THIOL:DISULFIDE INTERCHANGE PROTEIN DSBC-RELATED"/>
    <property type="match status" value="1"/>
</dbReference>
<dbReference type="InterPro" id="IPR018950">
    <property type="entry name" value="DiS-bond_isomerase_DsbC/G_N"/>
</dbReference>
<dbReference type="SUPFAM" id="SSF54423">
    <property type="entry name" value="DsbC/DsbG N-terminal domain-like"/>
    <property type="match status" value="1"/>
</dbReference>
<evidence type="ECO:0000256" key="1">
    <source>
        <dbReference type="ARBA" id="ARBA00004418"/>
    </source>
</evidence>
<evidence type="ECO:0000256" key="5">
    <source>
        <dbReference type="ARBA" id="ARBA00023157"/>
    </source>
</evidence>
<evidence type="ECO:0000313" key="11">
    <source>
        <dbReference type="Proteomes" id="UP000235015"/>
    </source>
</evidence>
<evidence type="ECO:0000256" key="4">
    <source>
        <dbReference type="ARBA" id="ARBA00022764"/>
    </source>
</evidence>
<dbReference type="Gene3D" id="3.10.450.70">
    <property type="entry name" value="Disulphide bond isomerase, DsbC/G, N-terminal"/>
    <property type="match status" value="1"/>
</dbReference>